<proteinExistence type="predicted"/>
<accession>A0AA35P245</accession>
<organism evidence="1 2">
    <name type="scientific">Podarcis lilfordi</name>
    <name type="common">Lilford's wall lizard</name>
    <dbReference type="NCBI Taxonomy" id="74358"/>
    <lineage>
        <taxon>Eukaryota</taxon>
        <taxon>Metazoa</taxon>
        <taxon>Chordata</taxon>
        <taxon>Craniata</taxon>
        <taxon>Vertebrata</taxon>
        <taxon>Euteleostomi</taxon>
        <taxon>Lepidosauria</taxon>
        <taxon>Squamata</taxon>
        <taxon>Bifurcata</taxon>
        <taxon>Unidentata</taxon>
        <taxon>Episquamata</taxon>
        <taxon>Laterata</taxon>
        <taxon>Lacertibaenia</taxon>
        <taxon>Lacertidae</taxon>
        <taxon>Podarcis</taxon>
    </lineage>
</organism>
<dbReference type="Proteomes" id="UP001178461">
    <property type="component" value="Chromosome 4"/>
</dbReference>
<dbReference type="AlphaFoldDB" id="A0AA35P245"/>
<evidence type="ECO:0000313" key="1">
    <source>
        <dbReference type="EMBL" id="CAI5772721.1"/>
    </source>
</evidence>
<gene>
    <name evidence="1" type="ORF">PODLI_1B038400</name>
</gene>
<dbReference type="EMBL" id="OX395129">
    <property type="protein sequence ID" value="CAI5772721.1"/>
    <property type="molecule type" value="Genomic_DNA"/>
</dbReference>
<reference evidence="1" key="1">
    <citation type="submission" date="2022-12" db="EMBL/GenBank/DDBJ databases">
        <authorList>
            <person name="Alioto T."/>
            <person name="Alioto T."/>
            <person name="Gomez Garrido J."/>
        </authorList>
    </citation>
    <scope>NUCLEOTIDE SEQUENCE</scope>
</reference>
<keyword evidence="2" id="KW-1185">Reference proteome</keyword>
<protein>
    <submittedName>
        <fullName evidence="1">Uncharacterized protein</fullName>
    </submittedName>
</protein>
<evidence type="ECO:0000313" key="2">
    <source>
        <dbReference type="Proteomes" id="UP001178461"/>
    </source>
</evidence>
<sequence>MIRHSLLKSGCPTAALLRVVDECQNVSESGESTNADIARVANFLFSRDPDTLGRGASITSVNAKSDESGAELGGIRRHPFHFLTPPFGLLLDDKLTTTSDIGMDLTGSALCSGLELMLKQPPTYSLAWLLADCNQPEKCIEGDGEWERYSAMDRVLGGSTKIQIPCVFRGEGVLVNTMKSTGCCIEGGEKDDKLLLSMKNGFWEESILEWDGDKTLYLEFIFFIEDFPEAVLTRKL</sequence>
<name>A0AA35P245_9SAUR</name>